<protein>
    <submittedName>
        <fullName evidence="1">Uncharacterized protein</fullName>
    </submittedName>
</protein>
<dbReference type="AlphaFoldDB" id="A0AAD4R5J9"/>
<dbReference type="EMBL" id="JAKKPZ010000024">
    <property type="protein sequence ID" value="KAI1710862.1"/>
    <property type="molecule type" value="Genomic_DNA"/>
</dbReference>
<dbReference type="Proteomes" id="UP001201812">
    <property type="component" value="Unassembled WGS sequence"/>
</dbReference>
<accession>A0AAD4R5J9</accession>
<sequence length="574" mass="66546">MGNGVSPVLAAIMLQSKVFLEQSTHLVDKSDGFLYARVNCSKIIPVIGTETRHSLCAPWHYPLEINPKFPTKARERLVYVIGKRRFDLGFMEKFRIVTNQQLGERFVEENARLYHTGGSLKEIIDQRDDNKNVEIFIYELEENPTPLVLSLTTPIYACQLLITIRQKHLPILETLIKQLTKALYFLFAETRKGNGDLYSVSFIRHSCRLKYEFSDPYFVSSAIGIEQSAVIFLRRAETFLYLEKFSGARKDALTVLDMEQNNEKAQRIYIMSLIGLGRKAEALLELKNLFLMQKGTHNYSLYELIDIHNLKEPLRPSTAGNEENGNLKVWQFGIFEDDDDCVISANAFTSEKQNLQYASLAGIQQKLSPKVHKRIEHFWLNNIEIDEKLMETLRSFDPICWSGRIDLKYVQFSEPDMLQHFEEMFEKILQPYELYLGHIAGFDNDYFFKAINRLQGLQNCDSVNLNSEYVEGQMDLNDLVQFLHFQTNENEGRQRMLIIGVKQIGEHSITDVFNALQEKFKEDSRKQPFRLRIYGGPRVTKQVIPNEQTSELLYMYPSKFGTDIVRAAIDDFKL</sequence>
<name>A0AAD4R5J9_9BILA</name>
<evidence type="ECO:0000313" key="1">
    <source>
        <dbReference type="EMBL" id="KAI1710862.1"/>
    </source>
</evidence>
<keyword evidence="2" id="KW-1185">Reference proteome</keyword>
<evidence type="ECO:0000313" key="2">
    <source>
        <dbReference type="Proteomes" id="UP001201812"/>
    </source>
</evidence>
<gene>
    <name evidence="1" type="ORF">DdX_10564</name>
</gene>
<proteinExistence type="predicted"/>
<reference evidence="1" key="1">
    <citation type="submission" date="2022-01" db="EMBL/GenBank/DDBJ databases">
        <title>Genome Sequence Resource for Two Populations of Ditylenchus destructor, the Migratory Endoparasitic Phytonematode.</title>
        <authorList>
            <person name="Zhang H."/>
            <person name="Lin R."/>
            <person name="Xie B."/>
        </authorList>
    </citation>
    <scope>NUCLEOTIDE SEQUENCE</scope>
    <source>
        <strain evidence="1">BazhouSP</strain>
    </source>
</reference>
<organism evidence="1 2">
    <name type="scientific">Ditylenchus destructor</name>
    <dbReference type="NCBI Taxonomy" id="166010"/>
    <lineage>
        <taxon>Eukaryota</taxon>
        <taxon>Metazoa</taxon>
        <taxon>Ecdysozoa</taxon>
        <taxon>Nematoda</taxon>
        <taxon>Chromadorea</taxon>
        <taxon>Rhabditida</taxon>
        <taxon>Tylenchina</taxon>
        <taxon>Tylenchomorpha</taxon>
        <taxon>Sphaerularioidea</taxon>
        <taxon>Anguinidae</taxon>
        <taxon>Anguininae</taxon>
        <taxon>Ditylenchus</taxon>
    </lineage>
</organism>
<comment type="caution">
    <text evidence="1">The sequence shown here is derived from an EMBL/GenBank/DDBJ whole genome shotgun (WGS) entry which is preliminary data.</text>
</comment>